<organism evidence="2 3">
    <name type="scientific">Nocardia jiangsuensis</name>
    <dbReference type="NCBI Taxonomy" id="1691563"/>
    <lineage>
        <taxon>Bacteria</taxon>
        <taxon>Bacillati</taxon>
        <taxon>Actinomycetota</taxon>
        <taxon>Actinomycetes</taxon>
        <taxon>Mycobacteriales</taxon>
        <taxon>Nocardiaceae</taxon>
        <taxon>Nocardia</taxon>
    </lineage>
</organism>
<dbReference type="SUPFAM" id="SSF55729">
    <property type="entry name" value="Acyl-CoA N-acyltransferases (Nat)"/>
    <property type="match status" value="1"/>
</dbReference>
<evidence type="ECO:0000259" key="1">
    <source>
        <dbReference type="PROSITE" id="PS51729"/>
    </source>
</evidence>
<dbReference type="EMBL" id="JBHSAX010000014">
    <property type="protein sequence ID" value="MFC3963135.1"/>
    <property type="molecule type" value="Genomic_DNA"/>
</dbReference>
<dbReference type="GO" id="GO:0016746">
    <property type="term" value="F:acyltransferase activity"/>
    <property type="evidence" value="ECO:0007669"/>
    <property type="project" value="UniProtKB-KW"/>
</dbReference>
<dbReference type="Pfam" id="PF14542">
    <property type="entry name" value="Acetyltransf_CG"/>
    <property type="match status" value="1"/>
</dbReference>
<reference evidence="3" key="1">
    <citation type="journal article" date="2019" name="Int. J. Syst. Evol. Microbiol.">
        <title>The Global Catalogue of Microorganisms (GCM) 10K type strain sequencing project: providing services to taxonomists for standard genome sequencing and annotation.</title>
        <authorList>
            <consortium name="The Broad Institute Genomics Platform"/>
            <consortium name="The Broad Institute Genome Sequencing Center for Infectious Disease"/>
            <person name="Wu L."/>
            <person name="Ma J."/>
        </authorList>
    </citation>
    <scope>NUCLEOTIDE SEQUENCE [LARGE SCALE GENOMIC DNA]</scope>
    <source>
        <strain evidence="3">CGMCC 4.7330</strain>
    </source>
</reference>
<accession>A0ABV8DSR4</accession>
<dbReference type="PANTHER" id="PTHR31435">
    <property type="entry name" value="PROTEIN NATD1"/>
    <property type="match status" value="1"/>
</dbReference>
<evidence type="ECO:0000313" key="3">
    <source>
        <dbReference type="Proteomes" id="UP001595696"/>
    </source>
</evidence>
<proteinExistence type="predicted"/>
<keyword evidence="2" id="KW-0012">Acyltransferase</keyword>
<comment type="caution">
    <text evidence="2">The sequence shown here is derived from an EMBL/GenBank/DDBJ whole genome shotgun (WGS) entry which is preliminary data.</text>
</comment>
<gene>
    <name evidence="2" type="ORF">ACFO0B_14160</name>
</gene>
<dbReference type="InterPro" id="IPR031165">
    <property type="entry name" value="GNAT_YJDJ"/>
</dbReference>
<dbReference type="PANTHER" id="PTHR31435:SF10">
    <property type="entry name" value="BSR4717 PROTEIN"/>
    <property type="match status" value="1"/>
</dbReference>
<sequence>MSQESVEVVREDDKQRYTIRYEGEQAGFAKYEERGDETVFTHTEIDDKFGGKGLGKALAQFAVEDTIARNRTIRPICPFIKAFLDKNEQYDAHVIGKGVTR</sequence>
<dbReference type="EC" id="2.3.1.-" evidence="2"/>
<dbReference type="InterPro" id="IPR045057">
    <property type="entry name" value="Gcn5-rel_NAT"/>
</dbReference>
<dbReference type="Proteomes" id="UP001595696">
    <property type="component" value="Unassembled WGS sequence"/>
</dbReference>
<keyword evidence="3" id="KW-1185">Reference proteome</keyword>
<evidence type="ECO:0000313" key="2">
    <source>
        <dbReference type="EMBL" id="MFC3963135.1"/>
    </source>
</evidence>
<feature type="domain" description="N-acetyltransferase" evidence="1">
    <location>
        <begin position="9"/>
        <end position="95"/>
    </location>
</feature>
<keyword evidence="2" id="KW-0808">Transferase</keyword>
<dbReference type="Gene3D" id="3.40.630.30">
    <property type="match status" value="1"/>
</dbReference>
<dbReference type="RefSeq" id="WP_378612894.1">
    <property type="nucleotide sequence ID" value="NZ_JBHSAX010000014.1"/>
</dbReference>
<dbReference type="InterPro" id="IPR016181">
    <property type="entry name" value="Acyl_CoA_acyltransferase"/>
</dbReference>
<name>A0ABV8DSR4_9NOCA</name>
<dbReference type="PROSITE" id="PS51729">
    <property type="entry name" value="GNAT_YJDJ"/>
    <property type="match status" value="1"/>
</dbReference>
<protein>
    <submittedName>
        <fullName evidence="2">GNAT family N-acetyltransferase</fullName>
        <ecNumber evidence="2">2.3.1.-</ecNumber>
    </submittedName>
</protein>